<feature type="compositionally biased region" description="Polar residues" evidence="1">
    <location>
        <begin position="7"/>
        <end position="17"/>
    </location>
</feature>
<feature type="region of interest" description="Disordered" evidence="1">
    <location>
        <begin position="60"/>
        <end position="79"/>
    </location>
</feature>
<proteinExistence type="predicted"/>
<dbReference type="STRING" id="1249627.D779_2696"/>
<sequence>MRHESLGSRSGARTLQSVRRKSPMETISTMIAGSLRVIINGFEAFWNILRSDDPRPCTTESFICSTDPGSPSHRRAPSR</sequence>
<dbReference type="Proteomes" id="UP000019460">
    <property type="component" value="Unassembled WGS sequence"/>
</dbReference>
<reference evidence="2 3" key="1">
    <citation type="submission" date="2012-11" db="EMBL/GenBank/DDBJ databases">
        <title>Genome assembly of Thiorhodococcus sp. AK35.</title>
        <authorList>
            <person name="Nupur N."/>
            <person name="Khatri I."/>
            <person name="Subramanian S."/>
            <person name="Pinnaka A."/>
        </authorList>
    </citation>
    <scope>NUCLEOTIDE SEQUENCE [LARGE SCALE GENOMIC DNA]</scope>
    <source>
        <strain evidence="2 3">AK35</strain>
    </source>
</reference>
<feature type="compositionally biased region" description="Polar residues" evidence="1">
    <location>
        <begin position="60"/>
        <end position="69"/>
    </location>
</feature>
<evidence type="ECO:0000313" key="3">
    <source>
        <dbReference type="Proteomes" id="UP000019460"/>
    </source>
</evidence>
<name>W9V4E0_9GAMM</name>
<keyword evidence="3" id="KW-1185">Reference proteome</keyword>
<protein>
    <submittedName>
        <fullName evidence="2">Uncharacterized protein</fullName>
    </submittedName>
</protein>
<accession>W9V4E0</accession>
<organism evidence="2 3">
    <name type="scientific">Imhoffiella purpurea</name>
    <dbReference type="NCBI Taxonomy" id="1249627"/>
    <lineage>
        <taxon>Bacteria</taxon>
        <taxon>Pseudomonadati</taxon>
        <taxon>Pseudomonadota</taxon>
        <taxon>Gammaproteobacteria</taxon>
        <taxon>Chromatiales</taxon>
        <taxon>Chromatiaceae</taxon>
        <taxon>Imhoffiella</taxon>
    </lineage>
</organism>
<dbReference type="EMBL" id="AONC01000041">
    <property type="protein sequence ID" value="EXJ14363.1"/>
    <property type="molecule type" value="Genomic_DNA"/>
</dbReference>
<dbReference type="AlphaFoldDB" id="W9V4E0"/>
<comment type="caution">
    <text evidence="2">The sequence shown here is derived from an EMBL/GenBank/DDBJ whole genome shotgun (WGS) entry which is preliminary data.</text>
</comment>
<evidence type="ECO:0000256" key="1">
    <source>
        <dbReference type="SAM" id="MobiDB-lite"/>
    </source>
</evidence>
<evidence type="ECO:0000313" key="2">
    <source>
        <dbReference type="EMBL" id="EXJ14363.1"/>
    </source>
</evidence>
<feature type="region of interest" description="Disordered" evidence="1">
    <location>
        <begin position="1"/>
        <end position="22"/>
    </location>
</feature>
<gene>
    <name evidence="2" type="ORF">D779_2696</name>
</gene>